<protein>
    <submittedName>
        <fullName evidence="1">Uncharacterized protein</fullName>
    </submittedName>
</protein>
<dbReference type="Proteomes" id="UP000254282">
    <property type="component" value="Unassembled WGS sequence"/>
</dbReference>
<accession>A0A381FB65</accession>
<evidence type="ECO:0000313" key="1">
    <source>
        <dbReference type="EMBL" id="SUX43785.1"/>
    </source>
</evidence>
<dbReference type="AlphaFoldDB" id="A0A381FB65"/>
<dbReference type="EMBL" id="UFVR01000004">
    <property type="protein sequence ID" value="SUX43785.1"/>
    <property type="molecule type" value="Genomic_DNA"/>
</dbReference>
<evidence type="ECO:0000313" key="2">
    <source>
        <dbReference type="Proteomes" id="UP000254282"/>
    </source>
</evidence>
<proteinExistence type="predicted"/>
<name>A0A381FB65_9FLAO</name>
<sequence length="89" mass="10116">MFYVGTDQMLTGNFISEHDKKIADKLANVLVGGNLSEPTVVTEQYLLNLERETFLQLCGERKNFRENPVYVTERKTVEKLMESLVGATC</sequence>
<gene>
    <name evidence="1" type="ORF">NCTC13532_00472</name>
</gene>
<organism evidence="1 2">
    <name type="scientific">Chryseobacterium indoltheticum</name>
    <dbReference type="NCBI Taxonomy" id="254"/>
    <lineage>
        <taxon>Bacteria</taxon>
        <taxon>Pseudomonadati</taxon>
        <taxon>Bacteroidota</taxon>
        <taxon>Flavobacteriia</taxon>
        <taxon>Flavobacteriales</taxon>
        <taxon>Weeksellaceae</taxon>
        <taxon>Chryseobacterium group</taxon>
        <taxon>Chryseobacterium</taxon>
    </lineage>
</organism>
<reference evidence="1 2" key="1">
    <citation type="submission" date="2018-06" db="EMBL/GenBank/DDBJ databases">
        <authorList>
            <consortium name="Pathogen Informatics"/>
            <person name="Doyle S."/>
        </authorList>
    </citation>
    <scope>NUCLEOTIDE SEQUENCE [LARGE SCALE GENOMIC DNA]</scope>
    <source>
        <strain evidence="1 2">NCTC13532</strain>
    </source>
</reference>